<organism evidence="1 2">
    <name type="scientific">Prymnesium parvum</name>
    <name type="common">Toxic golden alga</name>
    <dbReference type="NCBI Taxonomy" id="97485"/>
    <lineage>
        <taxon>Eukaryota</taxon>
        <taxon>Haptista</taxon>
        <taxon>Haptophyta</taxon>
        <taxon>Prymnesiophyceae</taxon>
        <taxon>Prymnesiales</taxon>
        <taxon>Prymnesiaceae</taxon>
        <taxon>Prymnesium</taxon>
    </lineage>
</organism>
<dbReference type="EMBL" id="JBGBPQ010000006">
    <property type="protein sequence ID" value="KAL1522811.1"/>
    <property type="molecule type" value="Genomic_DNA"/>
</dbReference>
<protein>
    <submittedName>
        <fullName evidence="1">Uncharacterized protein</fullName>
    </submittedName>
</protein>
<keyword evidence="2" id="KW-1185">Reference proteome</keyword>
<accession>A0AB34JQD9</accession>
<name>A0AB34JQD9_PRYPA</name>
<evidence type="ECO:0000313" key="1">
    <source>
        <dbReference type="EMBL" id="KAL1522811.1"/>
    </source>
</evidence>
<proteinExistence type="predicted"/>
<dbReference type="AlphaFoldDB" id="A0AB34JQD9"/>
<dbReference type="Proteomes" id="UP001515480">
    <property type="component" value="Unassembled WGS sequence"/>
</dbReference>
<evidence type="ECO:0000313" key="2">
    <source>
        <dbReference type="Proteomes" id="UP001515480"/>
    </source>
</evidence>
<comment type="caution">
    <text evidence="1">The sequence shown here is derived from an EMBL/GenBank/DDBJ whole genome shotgun (WGS) entry which is preliminary data.</text>
</comment>
<sequence>MLSAPRRATYDTPLTALVQQSYLIHYTRNTRRKRFQLQQLPLLGVELSIVTGYDAEQMTPHLRRCLLPANSSLALAYASQTLKLYVALYDMLSRCYRTVLVFEDDAVLRYEYLHSLALALGPMTHGVYSLLFAGSYSVNGVDLNPVGLRPRSSSARRFMPAIGVAIAAPAAAHVLHSLPIEAAIDATLSDAALASCPCREKRRNGTSEACLYLKPYPVKAGSNGISRDGRTGLFGREGVGLGGGAAAAEVEPRGKPADGVRLSHRANATWCCARARDPQLPRGLPLCASVCESSAGWEGPGGTSFCVGCRLRWKWPAMPTLPGTSIDNKLMVKRSIMCLKCTGDKYCRFISTIDAT</sequence>
<gene>
    <name evidence="1" type="ORF">AB1Y20_017781</name>
</gene>
<reference evidence="1 2" key="1">
    <citation type="journal article" date="2024" name="Science">
        <title>Giant polyketide synthase enzymes in the biosynthesis of giant marine polyether toxins.</title>
        <authorList>
            <person name="Fallon T.R."/>
            <person name="Shende V.V."/>
            <person name="Wierzbicki I.H."/>
            <person name="Pendleton A.L."/>
            <person name="Watervoot N.F."/>
            <person name="Auber R.P."/>
            <person name="Gonzalez D.J."/>
            <person name="Wisecaver J.H."/>
            <person name="Moore B.S."/>
        </authorList>
    </citation>
    <scope>NUCLEOTIDE SEQUENCE [LARGE SCALE GENOMIC DNA]</scope>
    <source>
        <strain evidence="1 2">12B1</strain>
    </source>
</reference>